<evidence type="ECO:0000313" key="1">
    <source>
        <dbReference type="EMBL" id="KAJ7765420.1"/>
    </source>
</evidence>
<comment type="caution">
    <text evidence="1">The sequence shown here is derived from an EMBL/GenBank/DDBJ whole genome shotgun (WGS) entry which is preliminary data.</text>
</comment>
<protein>
    <submittedName>
        <fullName evidence="1">Uncharacterized protein</fullName>
    </submittedName>
</protein>
<proteinExistence type="predicted"/>
<name>A0AAD7JLL5_9AGAR</name>
<organism evidence="1 2">
    <name type="scientific">Mycena maculata</name>
    <dbReference type="NCBI Taxonomy" id="230809"/>
    <lineage>
        <taxon>Eukaryota</taxon>
        <taxon>Fungi</taxon>
        <taxon>Dikarya</taxon>
        <taxon>Basidiomycota</taxon>
        <taxon>Agaricomycotina</taxon>
        <taxon>Agaricomycetes</taxon>
        <taxon>Agaricomycetidae</taxon>
        <taxon>Agaricales</taxon>
        <taxon>Marasmiineae</taxon>
        <taxon>Mycenaceae</taxon>
        <taxon>Mycena</taxon>
    </lineage>
</organism>
<reference evidence="1" key="1">
    <citation type="submission" date="2023-03" db="EMBL/GenBank/DDBJ databases">
        <title>Massive genome expansion in bonnet fungi (Mycena s.s.) driven by repeated elements and novel gene families across ecological guilds.</title>
        <authorList>
            <consortium name="Lawrence Berkeley National Laboratory"/>
            <person name="Harder C.B."/>
            <person name="Miyauchi S."/>
            <person name="Viragh M."/>
            <person name="Kuo A."/>
            <person name="Thoen E."/>
            <person name="Andreopoulos B."/>
            <person name="Lu D."/>
            <person name="Skrede I."/>
            <person name="Drula E."/>
            <person name="Henrissat B."/>
            <person name="Morin E."/>
            <person name="Kohler A."/>
            <person name="Barry K."/>
            <person name="LaButti K."/>
            <person name="Morin E."/>
            <person name="Salamov A."/>
            <person name="Lipzen A."/>
            <person name="Mereny Z."/>
            <person name="Hegedus B."/>
            <person name="Baldrian P."/>
            <person name="Stursova M."/>
            <person name="Weitz H."/>
            <person name="Taylor A."/>
            <person name="Grigoriev I.V."/>
            <person name="Nagy L.G."/>
            <person name="Martin F."/>
            <person name="Kauserud H."/>
        </authorList>
    </citation>
    <scope>NUCLEOTIDE SEQUENCE</scope>
    <source>
        <strain evidence="1">CBHHK188m</strain>
    </source>
</reference>
<dbReference type="AlphaFoldDB" id="A0AAD7JLL5"/>
<accession>A0AAD7JLL5</accession>
<sequence>MTAQRPAFSLHIGWVPGHVHFEPNTERVSTQKPNLPHRTTNRRIPESQRYDCTPPLPPERRCYKSSLPGLHHLTLGHCTFLGETPASPSNSILGVSARLYKMQRALPDMRTARKRAPFFFLLCPLRPHRALLRAALGRKATSLGYLLTEEKGMHHLLRYIHATKVRLPAYHDIAPPKPTT</sequence>
<dbReference type="EMBL" id="JARJLG010000035">
    <property type="protein sequence ID" value="KAJ7765420.1"/>
    <property type="molecule type" value="Genomic_DNA"/>
</dbReference>
<keyword evidence="2" id="KW-1185">Reference proteome</keyword>
<evidence type="ECO:0000313" key="2">
    <source>
        <dbReference type="Proteomes" id="UP001215280"/>
    </source>
</evidence>
<gene>
    <name evidence="1" type="ORF">DFH07DRAFT_810517</name>
</gene>
<dbReference type="Proteomes" id="UP001215280">
    <property type="component" value="Unassembled WGS sequence"/>
</dbReference>